<dbReference type="Proteomes" id="UP000604737">
    <property type="component" value="Unassembled WGS sequence"/>
</dbReference>
<protein>
    <submittedName>
        <fullName evidence="1">Zinc/iron-chelating domain-containing protein</fullName>
    </submittedName>
</protein>
<comment type="caution">
    <text evidence="1">The sequence shown here is derived from an EMBL/GenBank/DDBJ whole genome shotgun (WGS) entry which is preliminary data.</text>
</comment>
<dbReference type="Pfam" id="PF03692">
    <property type="entry name" value="CxxCxxCC"/>
    <property type="match status" value="1"/>
</dbReference>
<gene>
    <name evidence="1" type="ORF">GCM10007350_18930</name>
</gene>
<evidence type="ECO:0000313" key="1">
    <source>
        <dbReference type="EMBL" id="GHD62620.1"/>
    </source>
</evidence>
<evidence type="ECO:0000313" key="2">
    <source>
        <dbReference type="Proteomes" id="UP000604737"/>
    </source>
</evidence>
<name>A0ABQ3H1E9_9NEIS</name>
<dbReference type="RefSeq" id="WP_189460145.1">
    <property type="nucleotide sequence ID" value="NZ_BMYO01000004.1"/>
</dbReference>
<dbReference type="EMBL" id="BMYO01000004">
    <property type="protein sequence ID" value="GHD62620.1"/>
    <property type="molecule type" value="Genomic_DNA"/>
</dbReference>
<dbReference type="InterPro" id="IPR005358">
    <property type="entry name" value="Puta_zinc/iron-chelating_dom"/>
</dbReference>
<reference evidence="2" key="1">
    <citation type="journal article" date="2019" name="Int. J. Syst. Evol. Microbiol.">
        <title>The Global Catalogue of Microorganisms (GCM) 10K type strain sequencing project: providing services to taxonomists for standard genome sequencing and annotation.</title>
        <authorList>
            <consortium name="The Broad Institute Genomics Platform"/>
            <consortium name="The Broad Institute Genome Sequencing Center for Infectious Disease"/>
            <person name="Wu L."/>
            <person name="Ma J."/>
        </authorList>
    </citation>
    <scope>NUCLEOTIDE SEQUENCE [LARGE SCALE GENOMIC DNA]</scope>
    <source>
        <strain evidence="2">KCTC 23701</strain>
    </source>
</reference>
<keyword evidence="2" id="KW-1185">Reference proteome</keyword>
<accession>A0ABQ3H1E9</accession>
<sequence length="104" mass="11697">MTTETDDPALSCASCKACCCRLEVLLLAGDDDVPAAFVARDEWGGEVMRRLDDGWCAALDRRTMMCSIYAVRPLICREYQLGDHDCLEQRRLIPLFTVRHEGDA</sequence>
<proteinExistence type="predicted"/>
<organism evidence="1 2">
    <name type="scientific">Jeongeupia chitinilytica</name>
    <dbReference type="NCBI Taxonomy" id="1041641"/>
    <lineage>
        <taxon>Bacteria</taxon>
        <taxon>Pseudomonadati</taxon>
        <taxon>Pseudomonadota</taxon>
        <taxon>Betaproteobacteria</taxon>
        <taxon>Neisseriales</taxon>
        <taxon>Chitinibacteraceae</taxon>
        <taxon>Jeongeupia</taxon>
    </lineage>
</organism>